<feature type="region of interest" description="Disordered" evidence="1">
    <location>
        <begin position="82"/>
        <end position="112"/>
    </location>
</feature>
<dbReference type="EMBL" id="JAGKHQ010000015">
    <property type="protein sequence ID" value="KAG7496065.1"/>
    <property type="molecule type" value="Genomic_DNA"/>
</dbReference>
<dbReference type="AlphaFoldDB" id="A0AAV6QVC6"/>
<evidence type="ECO:0000313" key="2">
    <source>
        <dbReference type="EMBL" id="KAG7496065.1"/>
    </source>
</evidence>
<evidence type="ECO:0000313" key="3">
    <source>
        <dbReference type="Proteomes" id="UP000693946"/>
    </source>
</evidence>
<organism evidence="2 3">
    <name type="scientific">Solea senegalensis</name>
    <name type="common">Senegalese sole</name>
    <dbReference type="NCBI Taxonomy" id="28829"/>
    <lineage>
        <taxon>Eukaryota</taxon>
        <taxon>Metazoa</taxon>
        <taxon>Chordata</taxon>
        <taxon>Craniata</taxon>
        <taxon>Vertebrata</taxon>
        <taxon>Euteleostomi</taxon>
        <taxon>Actinopterygii</taxon>
        <taxon>Neopterygii</taxon>
        <taxon>Teleostei</taxon>
        <taxon>Neoteleostei</taxon>
        <taxon>Acanthomorphata</taxon>
        <taxon>Carangaria</taxon>
        <taxon>Pleuronectiformes</taxon>
        <taxon>Pleuronectoidei</taxon>
        <taxon>Soleidae</taxon>
        <taxon>Solea</taxon>
    </lineage>
</organism>
<keyword evidence="3" id="KW-1185">Reference proteome</keyword>
<evidence type="ECO:0000256" key="1">
    <source>
        <dbReference type="SAM" id="MobiDB-lite"/>
    </source>
</evidence>
<comment type="caution">
    <text evidence="2">The sequence shown here is derived from an EMBL/GenBank/DDBJ whole genome shotgun (WGS) entry which is preliminary data.</text>
</comment>
<reference evidence="2 3" key="1">
    <citation type="journal article" date="2021" name="Sci. Rep.">
        <title>Chromosome anchoring in Senegalese sole (Solea senegalensis) reveals sex-associated markers and genome rearrangements in flatfish.</title>
        <authorList>
            <person name="Guerrero-Cozar I."/>
            <person name="Gomez-Garrido J."/>
            <person name="Berbel C."/>
            <person name="Martinez-Blanch J.F."/>
            <person name="Alioto T."/>
            <person name="Claros M.G."/>
            <person name="Gagnaire P.A."/>
            <person name="Manchado M."/>
        </authorList>
    </citation>
    <scope>NUCLEOTIDE SEQUENCE [LARGE SCALE GENOMIC DNA]</scope>
    <source>
        <strain evidence="2">Sse05_10M</strain>
    </source>
</reference>
<accession>A0AAV6QVC6</accession>
<protein>
    <submittedName>
        <fullName evidence="2">Uncharacterized protein</fullName>
    </submittedName>
</protein>
<name>A0AAV6QVC6_SOLSE</name>
<dbReference type="Proteomes" id="UP000693946">
    <property type="component" value="Linkage Group LG3"/>
</dbReference>
<sequence>MAEEILGKSVQQLKKERTIAKSSFTRQANFISRGASSMLQVELKEEFIKLSDCFRKMLDANEDYRIGLEADIKTEDEDAGLDVQQEADIDKSVKEGASTRAQARRSQQKVDPQAIQEIPKIETQEENPVVNPPLLRRKPTGWVKDLVEVRRFSSLSKLMAGCKWTVRTDNSRVRYMKDPTQMHASYISSVMTTSAVCVKESGQRERGGQNGQGVALYKTNELKLCHEEMDPVTKWKGVAQRFCERPRYLYSGPQTCRFTHVCSGRVDSDPENVRHVSLRRHCNSLYDKHNPKSTPEDSGSYLLFASFGDDMSLFSETMKVDQLKNSTSVVVKPNGVWNRFLINCVKIRRPHIVDWLLCRALWFSRHWSGALDGNIDATHTHTVVRTMLVKSG</sequence>
<gene>
    <name evidence="2" type="ORF">JOB18_011231</name>
</gene>
<proteinExistence type="predicted"/>